<dbReference type="PROSITE" id="PS00716">
    <property type="entry name" value="SIGMA70_2"/>
    <property type="match status" value="1"/>
</dbReference>
<gene>
    <name evidence="10" type="ORF">GQ61_04275</name>
</gene>
<dbReference type="Proteomes" id="UP000237351">
    <property type="component" value="Chromosome"/>
</dbReference>
<dbReference type="NCBIfam" id="NF005143">
    <property type="entry name" value="PRK06596.1"/>
    <property type="match status" value="1"/>
</dbReference>
<keyword evidence="5" id="KW-0731">Sigma factor</keyword>
<dbReference type="InterPro" id="IPR007630">
    <property type="entry name" value="RNA_pol_sigma70_r4"/>
</dbReference>
<evidence type="ECO:0000256" key="8">
    <source>
        <dbReference type="NCBIfam" id="TIGR02392"/>
    </source>
</evidence>
<evidence type="ECO:0000256" key="7">
    <source>
        <dbReference type="ARBA" id="ARBA00023163"/>
    </source>
</evidence>
<dbReference type="Gene3D" id="1.20.120.1810">
    <property type="match status" value="1"/>
</dbReference>
<dbReference type="InterPro" id="IPR000943">
    <property type="entry name" value="RNA_pol_sigma70"/>
</dbReference>
<evidence type="ECO:0000313" key="11">
    <source>
        <dbReference type="Proteomes" id="UP000237351"/>
    </source>
</evidence>
<dbReference type="Gene3D" id="1.20.140.160">
    <property type="match status" value="1"/>
</dbReference>
<evidence type="ECO:0000313" key="10">
    <source>
        <dbReference type="EMBL" id="ARN84655.1"/>
    </source>
</evidence>
<keyword evidence="3" id="KW-0805">Transcription regulation</keyword>
<dbReference type="InterPro" id="IPR013324">
    <property type="entry name" value="RNA_pol_sigma_r3/r4-like"/>
</dbReference>
<reference evidence="10 11" key="1">
    <citation type="submission" date="2014-06" db="EMBL/GenBank/DDBJ databases">
        <title>The genome of the endonuclear symbiont Nucleicultrix amoebiphila.</title>
        <authorList>
            <person name="Schulz F."/>
            <person name="Horn M."/>
        </authorList>
    </citation>
    <scope>NUCLEOTIDE SEQUENCE [LARGE SCALE GENOMIC DNA]</scope>
    <source>
        <strain evidence="10 11">FS5</strain>
    </source>
</reference>
<proteinExistence type="inferred from homology"/>
<keyword evidence="6" id="KW-0238">DNA-binding</keyword>
<dbReference type="InterPro" id="IPR013325">
    <property type="entry name" value="RNA_pol_sigma_r2"/>
</dbReference>
<evidence type="ECO:0000256" key="1">
    <source>
        <dbReference type="ARBA" id="ARBA00007788"/>
    </source>
</evidence>
<protein>
    <recommendedName>
        <fullName evidence="8">RNA polymerase sigma factor RpoH</fullName>
    </recommendedName>
</protein>
<dbReference type="PANTHER" id="PTHR30376:SF3">
    <property type="entry name" value="RNA POLYMERASE SIGMA FACTOR RPOH"/>
    <property type="match status" value="1"/>
</dbReference>
<evidence type="ECO:0000256" key="4">
    <source>
        <dbReference type="ARBA" id="ARBA00023016"/>
    </source>
</evidence>
<dbReference type="GO" id="GO:0016987">
    <property type="term" value="F:sigma factor activity"/>
    <property type="evidence" value="ECO:0007669"/>
    <property type="project" value="UniProtKB-UniRule"/>
</dbReference>
<dbReference type="KEGG" id="naf:GQ61_04275"/>
<keyword evidence="2" id="KW-0963">Cytoplasm</keyword>
<dbReference type="CDD" id="cd06171">
    <property type="entry name" value="Sigma70_r4"/>
    <property type="match status" value="1"/>
</dbReference>
<dbReference type="NCBIfam" id="TIGR02937">
    <property type="entry name" value="sigma70-ECF"/>
    <property type="match status" value="1"/>
</dbReference>
<evidence type="ECO:0000256" key="5">
    <source>
        <dbReference type="ARBA" id="ARBA00023082"/>
    </source>
</evidence>
<sequence length="287" mass="33307">MPTLENTDSLSHYIREINKFPMLESQDEYELAKAWVEKADNQAAKKIVQSHLRLVTKIAAGYKGYGLPINDLIAEGNIGILQALRRFDPGKGFRFSTYAMWWIKASIKDYIMRTWSLVKIGTTAAQKKLFFGLKSTKKKLGLGEGVGLTPETAEKIAQELSVTKEEVMEMDKRLSGADYSLNVFVGEDNESEWQDWLTDEEMSHDQKLAEKDELDKRRQLFEKALDCLDEREHVILSARRLHEPPRTLDEISQDYNISRERVRQIEMRAFEKLQKHIRDQISKQIRL</sequence>
<dbReference type="InterPro" id="IPR012759">
    <property type="entry name" value="RNA_pol_sigma_RpoH_proteobac"/>
</dbReference>
<evidence type="ECO:0000256" key="3">
    <source>
        <dbReference type="ARBA" id="ARBA00023015"/>
    </source>
</evidence>
<accession>A0A1W6N475</accession>
<dbReference type="SUPFAM" id="SSF88659">
    <property type="entry name" value="Sigma3 and sigma4 domains of RNA polymerase sigma factors"/>
    <property type="match status" value="1"/>
</dbReference>
<dbReference type="Pfam" id="PF04545">
    <property type="entry name" value="Sigma70_r4"/>
    <property type="match status" value="1"/>
</dbReference>
<comment type="similarity">
    <text evidence="1">Belongs to the sigma-70 factor family.</text>
</comment>
<dbReference type="Pfam" id="PF00140">
    <property type="entry name" value="Sigma70_r1_2"/>
    <property type="match status" value="1"/>
</dbReference>
<evidence type="ECO:0000256" key="2">
    <source>
        <dbReference type="ARBA" id="ARBA00022490"/>
    </source>
</evidence>
<dbReference type="InterPro" id="IPR014284">
    <property type="entry name" value="RNA_pol_sigma-70_dom"/>
</dbReference>
<keyword evidence="7" id="KW-0804">Transcription</keyword>
<evidence type="ECO:0000256" key="6">
    <source>
        <dbReference type="ARBA" id="ARBA00023125"/>
    </source>
</evidence>
<name>A0A1W6N475_9PROT</name>
<keyword evidence="11" id="KW-1185">Reference proteome</keyword>
<dbReference type="InterPro" id="IPR050813">
    <property type="entry name" value="Sigma-70_Factor"/>
</dbReference>
<dbReference type="NCBIfam" id="TIGR02392">
    <property type="entry name" value="rpoH_proteo"/>
    <property type="match status" value="1"/>
</dbReference>
<dbReference type="Pfam" id="PF04542">
    <property type="entry name" value="Sigma70_r2"/>
    <property type="match status" value="1"/>
</dbReference>
<keyword evidence="4" id="KW-0346">Stress response</keyword>
<dbReference type="EMBL" id="CP008743">
    <property type="protein sequence ID" value="ARN84655.1"/>
    <property type="molecule type" value="Genomic_DNA"/>
</dbReference>
<dbReference type="PRINTS" id="PR00046">
    <property type="entry name" value="SIGMA70FCT"/>
</dbReference>
<dbReference type="GO" id="GO:0003677">
    <property type="term" value="F:DNA binding"/>
    <property type="evidence" value="ECO:0007669"/>
    <property type="project" value="UniProtKB-KW"/>
</dbReference>
<dbReference type="PIRSF" id="PIRSF000770">
    <property type="entry name" value="RNA_pol_sigma-SigE/K"/>
    <property type="match status" value="1"/>
</dbReference>
<dbReference type="SUPFAM" id="SSF88946">
    <property type="entry name" value="Sigma2 domain of RNA polymerase sigma factors"/>
    <property type="match status" value="1"/>
</dbReference>
<feature type="domain" description="RNA polymerase sigma-70" evidence="9">
    <location>
        <begin position="247"/>
        <end position="273"/>
    </location>
</feature>
<dbReference type="STRING" id="1414854.GQ61_04275"/>
<dbReference type="InterPro" id="IPR009042">
    <property type="entry name" value="RNA_pol_sigma70_r1_2"/>
</dbReference>
<evidence type="ECO:0000259" key="9">
    <source>
        <dbReference type="PROSITE" id="PS00716"/>
    </source>
</evidence>
<dbReference type="PANTHER" id="PTHR30376">
    <property type="entry name" value="SIGMA FACTOR RPOH HEAT SHOCK RELATED"/>
    <property type="match status" value="1"/>
</dbReference>
<dbReference type="AlphaFoldDB" id="A0A1W6N475"/>
<organism evidence="10 11">
    <name type="scientific">Candidatus Nucleicultrix amoebiphila FS5</name>
    <dbReference type="NCBI Taxonomy" id="1414854"/>
    <lineage>
        <taxon>Bacteria</taxon>
        <taxon>Pseudomonadati</taxon>
        <taxon>Pseudomonadota</taxon>
        <taxon>Alphaproteobacteria</taxon>
        <taxon>Holosporales</taxon>
        <taxon>Candidatus Nucleicultricaceae</taxon>
        <taxon>Candidatus Nucleicultrix</taxon>
    </lineage>
</organism>
<dbReference type="GO" id="GO:0006352">
    <property type="term" value="P:DNA-templated transcription initiation"/>
    <property type="evidence" value="ECO:0007669"/>
    <property type="project" value="UniProtKB-UniRule"/>
</dbReference>
<dbReference type="InterPro" id="IPR007627">
    <property type="entry name" value="RNA_pol_sigma70_r2"/>
</dbReference>